<reference evidence="2" key="1">
    <citation type="journal article" date="2020" name="G3 (Bethesda)">
        <title>High-Quality Assemblies for Three Invasive Social Wasps from the &lt;i&gt;Vespula&lt;/i&gt; Genus.</title>
        <authorList>
            <person name="Harrop T.W.R."/>
            <person name="Guhlin J."/>
            <person name="McLaughlin G.M."/>
            <person name="Permina E."/>
            <person name="Stockwell P."/>
            <person name="Gilligan J."/>
            <person name="Le Lec M.F."/>
            <person name="Gruber M.A.M."/>
            <person name="Quinn O."/>
            <person name="Lovegrove M."/>
            <person name="Duncan E.J."/>
            <person name="Remnant E.J."/>
            <person name="Van Eeckhoven J."/>
            <person name="Graham B."/>
            <person name="Knapp R.A."/>
            <person name="Langford K.W."/>
            <person name="Kronenberg Z."/>
            <person name="Press M.O."/>
            <person name="Eacker S.M."/>
            <person name="Wilson-Rankin E.E."/>
            <person name="Purcell J."/>
            <person name="Lester P.J."/>
            <person name="Dearden P.K."/>
        </authorList>
    </citation>
    <scope>NUCLEOTIDE SEQUENCE</scope>
    <source>
        <strain evidence="2">Marl-1</strain>
    </source>
</reference>
<proteinExistence type="predicted"/>
<dbReference type="Proteomes" id="UP000614350">
    <property type="component" value="Unassembled WGS sequence"/>
</dbReference>
<comment type="caution">
    <text evidence="2">The sequence shown here is derived from an EMBL/GenBank/DDBJ whole genome shotgun (WGS) entry which is preliminary data.</text>
</comment>
<evidence type="ECO:0000313" key="2">
    <source>
        <dbReference type="EMBL" id="KAF7408682.1"/>
    </source>
</evidence>
<name>A0A834KLE6_VESVU</name>
<gene>
    <name evidence="2" type="ORF">HZH66_003219</name>
</gene>
<evidence type="ECO:0000256" key="1">
    <source>
        <dbReference type="SAM" id="MobiDB-lite"/>
    </source>
</evidence>
<accession>A0A834KLE6</accession>
<dbReference type="AlphaFoldDB" id="A0A834KLE6"/>
<evidence type="ECO:0000313" key="3">
    <source>
        <dbReference type="Proteomes" id="UP000614350"/>
    </source>
</evidence>
<organism evidence="2 3">
    <name type="scientific">Vespula vulgaris</name>
    <name type="common">Yellow jacket</name>
    <name type="synonym">Wasp</name>
    <dbReference type="NCBI Taxonomy" id="7454"/>
    <lineage>
        <taxon>Eukaryota</taxon>
        <taxon>Metazoa</taxon>
        <taxon>Ecdysozoa</taxon>
        <taxon>Arthropoda</taxon>
        <taxon>Hexapoda</taxon>
        <taxon>Insecta</taxon>
        <taxon>Pterygota</taxon>
        <taxon>Neoptera</taxon>
        <taxon>Endopterygota</taxon>
        <taxon>Hymenoptera</taxon>
        <taxon>Apocrita</taxon>
        <taxon>Aculeata</taxon>
        <taxon>Vespoidea</taxon>
        <taxon>Vespidae</taxon>
        <taxon>Vespinae</taxon>
        <taxon>Vespula</taxon>
    </lineage>
</organism>
<keyword evidence="3" id="KW-1185">Reference proteome</keyword>
<protein>
    <submittedName>
        <fullName evidence="2">Uncharacterized protein</fullName>
    </submittedName>
</protein>
<dbReference type="EMBL" id="JACSEA010000002">
    <property type="protein sequence ID" value="KAF7408682.1"/>
    <property type="molecule type" value="Genomic_DNA"/>
</dbReference>
<sequence>MKVLSIATFAGERMTDHKSQESPRPNIPAAKKSIGKETTIEKTIARTRQAVSDVSDPVGVLLLVMAAVLGDSAGGSGDGIKEERGKNCEAPCRIFNKETGSEEED</sequence>
<feature type="region of interest" description="Disordered" evidence="1">
    <location>
        <begin position="9"/>
        <end position="35"/>
    </location>
</feature>